<dbReference type="AlphaFoldDB" id="A0A9P9RF63"/>
<feature type="region of interest" description="Disordered" evidence="1">
    <location>
        <begin position="72"/>
        <end position="93"/>
    </location>
</feature>
<name>A0A9P9RF63_FUSSL</name>
<protein>
    <submittedName>
        <fullName evidence="3">Uncharacterized protein</fullName>
    </submittedName>
</protein>
<comment type="caution">
    <text evidence="3">The sequence shown here is derived from an EMBL/GenBank/DDBJ whole genome shotgun (WGS) entry which is preliminary data.</text>
</comment>
<keyword evidence="2" id="KW-0732">Signal</keyword>
<organism evidence="3 4">
    <name type="scientific">Fusarium solani</name>
    <name type="common">Filamentous fungus</name>
    <dbReference type="NCBI Taxonomy" id="169388"/>
    <lineage>
        <taxon>Eukaryota</taxon>
        <taxon>Fungi</taxon>
        <taxon>Dikarya</taxon>
        <taxon>Ascomycota</taxon>
        <taxon>Pezizomycotina</taxon>
        <taxon>Sordariomycetes</taxon>
        <taxon>Hypocreomycetidae</taxon>
        <taxon>Hypocreales</taxon>
        <taxon>Nectriaceae</taxon>
        <taxon>Fusarium</taxon>
        <taxon>Fusarium solani species complex</taxon>
    </lineage>
</organism>
<dbReference type="EMBL" id="JAGTJS010000001">
    <property type="protein sequence ID" value="KAH7275770.1"/>
    <property type="molecule type" value="Genomic_DNA"/>
</dbReference>
<evidence type="ECO:0000313" key="4">
    <source>
        <dbReference type="Proteomes" id="UP000736672"/>
    </source>
</evidence>
<dbReference type="Proteomes" id="UP000736672">
    <property type="component" value="Unassembled WGS sequence"/>
</dbReference>
<evidence type="ECO:0000256" key="2">
    <source>
        <dbReference type="SAM" id="SignalP"/>
    </source>
</evidence>
<evidence type="ECO:0000313" key="3">
    <source>
        <dbReference type="EMBL" id="KAH7275770.1"/>
    </source>
</evidence>
<feature type="chain" id="PRO_5040186583" evidence="2">
    <location>
        <begin position="25"/>
        <end position="109"/>
    </location>
</feature>
<feature type="signal peptide" evidence="2">
    <location>
        <begin position="1"/>
        <end position="24"/>
    </location>
</feature>
<accession>A0A9P9RF63</accession>
<proteinExistence type="predicted"/>
<keyword evidence="4" id="KW-1185">Reference proteome</keyword>
<reference evidence="3" key="1">
    <citation type="journal article" date="2021" name="Nat. Commun.">
        <title>Genetic determinants of endophytism in the Arabidopsis root mycobiome.</title>
        <authorList>
            <person name="Mesny F."/>
            <person name="Miyauchi S."/>
            <person name="Thiergart T."/>
            <person name="Pickel B."/>
            <person name="Atanasova L."/>
            <person name="Karlsson M."/>
            <person name="Huettel B."/>
            <person name="Barry K.W."/>
            <person name="Haridas S."/>
            <person name="Chen C."/>
            <person name="Bauer D."/>
            <person name="Andreopoulos W."/>
            <person name="Pangilinan J."/>
            <person name="LaButti K."/>
            <person name="Riley R."/>
            <person name="Lipzen A."/>
            <person name="Clum A."/>
            <person name="Drula E."/>
            <person name="Henrissat B."/>
            <person name="Kohler A."/>
            <person name="Grigoriev I.V."/>
            <person name="Martin F.M."/>
            <person name="Hacquard S."/>
        </authorList>
    </citation>
    <scope>NUCLEOTIDE SEQUENCE</scope>
    <source>
        <strain evidence="3">FSSC 5 MPI-SDFR-AT-0091</strain>
    </source>
</reference>
<evidence type="ECO:0000256" key="1">
    <source>
        <dbReference type="SAM" id="MobiDB-lite"/>
    </source>
</evidence>
<gene>
    <name evidence="3" type="ORF">B0J15DRAFT_23827</name>
</gene>
<sequence>MSCAPRLGAVAGLLCYLPVSLTSAESSLGDWLITTTLTALCDFPLAHNSITKVLLLTRRNARLLILNTSDATDDEADAQSEWRNRGNYNTPSSIPLTKRLQKLNDSLLC</sequence>